<dbReference type="PANTHER" id="PTHR24356">
    <property type="entry name" value="SERINE/THREONINE-PROTEIN KINASE"/>
    <property type="match status" value="1"/>
</dbReference>
<dbReference type="GO" id="GO:0004674">
    <property type="term" value="F:protein serine/threonine kinase activity"/>
    <property type="evidence" value="ECO:0007669"/>
    <property type="project" value="UniProtKB-KW"/>
</dbReference>
<comment type="catalytic activity">
    <reaction evidence="8">
        <text>L-seryl-[protein] + ATP = O-phospho-L-seryl-[protein] + ADP + H(+)</text>
        <dbReference type="Rhea" id="RHEA:17989"/>
        <dbReference type="Rhea" id="RHEA-COMP:9863"/>
        <dbReference type="Rhea" id="RHEA-COMP:11604"/>
        <dbReference type="ChEBI" id="CHEBI:15378"/>
        <dbReference type="ChEBI" id="CHEBI:29999"/>
        <dbReference type="ChEBI" id="CHEBI:30616"/>
        <dbReference type="ChEBI" id="CHEBI:83421"/>
        <dbReference type="ChEBI" id="CHEBI:456216"/>
        <dbReference type="EC" id="2.7.11.1"/>
    </reaction>
</comment>
<protein>
    <recommendedName>
        <fullName evidence="1">non-specific serine/threonine protein kinase</fullName>
        <ecNumber evidence="1">2.7.11.1</ecNumber>
    </recommendedName>
</protein>
<name>A0A9K3CUZ0_9EUKA</name>
<keyword evidence="5" id="KW-0418">Kinase</keyword>
<dbReference type="OrthoDB" id="5832616at2759"/>
<evidence type="ECO:0000313" key="11">
    <source>
        <dbReference type="EMBL" id="GIQ83799.1"/>
    </source>
</evidence>
<dbReference type="PANTHER" id="PTHR24356:SF418">
    <property type="entry name" value="SERINE_THREONINE-PROTEIN KINASE WARTS"/>
    <property type="match status" value="1"/>
</dbReference>
<keyword evidence="3" id="KW-0808">Transferase</keyword>
<dbReference type="Proteomes" id="UP000265618">
    <property type="component" value="Unassembled WGS sequence"/>
</dbReference>
<accession>A0A9K3CUZ0</accession>
<evidence type="ECO:0000256" key="6">
    <source>
        <dbReference type="ARBA" id="ARBA00022840"/>
    </source>
</evidence>
<dbReference type="PROSITE" id="PS50011">
    <property type="entry name" value="PROTEIN_KINASE_DOM"/>
    <property type="match status" value="1"/>
</dbReference>
<feature type="compositionally biased region" description="Basic and acidic residues" evidence="9">
    <location>
        <begin position="15"/>
        <end position="41"/>
    </location>
</feature>
<evidence type="ECO:0000256" key="8">
    <source>
        <dbReference type="ARBA" id="ARBA00048679"/>
    </source>
</evidence>
<feature type="region of interest" description="Disordered" evidence="9">
    <location>
        <begin position="1"/>
        <end position="48"/>
    </location>
</feature>
<sequence length="207" mass="23228">MSEDYEGVDGASPVNEEREGRGCEREDGMEGGREVAGEERPGSANSDDWIDVTILGTQTEAQEQIDLDSLGVDAARWGEIKEKVLAAVESLECYMGQYYLEMNRYLYARRARRHDVLSGFEGEEQQDALDALKARETLLLRSKRAGVSQDDFEQIKLLSRGGFSEVYLVRSKTNGQLYAMKVINKELVTGPNPQRRMRAERAALLGK</sequence>
<evidence type="ECO:0000256" key="4">
    <source>
        <dbReference type="ARBA" id="ARBA00022741"/>
    </source>
</evidence>
<evidence type="ECO:0000256" key="2">
    <source>
        <dbReference type="ARBA" id="ARBA00022527"/>
    </source>
</evidence>
<gene>
    <name evidence="11" type="ORF">KIPB_005171</name>
</gene>
<dbReference type="InterPro" id="IPR050236">
    <property type="entry name" value="Ser_Thr_kinase_AGC"/>
</dbReference>
<keyword evidence="6" id="KW-0067">ATP-binding</keyword>
<evidence type="ECO:0000259" key="10">
    <source>
        <dbReference type="PROSITE" id="PS50011"/>
    </source>
</evidence>
<evidence type="ECO:0000256" key="3">
    <source>
        <dbReference type="ARBA" id="ARBA00022679"/>
    </source>
</evidence>
<dbReference type="Gene3D" id="3.30.200.20">
    <property type="entry name" value="Phosphorylase Kinase, domain 1"/>
    <property type="match status" value="1"/>
</dbReference>
<comment type="catalytic activity">
    <reaction evidence="7">
        <text>L-threonyl-[protein] + ATP = O-phospho-L-threonyl-[protein] + ADP + H(+)</text>
        <dbReference type="Rhea" id="RHEA:46608"/>
        <dbReference type="Rhea" id="RHEA-COMP:11060"/>
        <dbReference type="Rhea" id="RHEA-COMP:11605"/>
        <dbReference type="ChEBI" id="CHEBI:15378"/>
        <dbReference type="ChEBI" id="CHEBI:30013"/>
        <dbReference type="ChEBI" id="CHEBI:30616"/>
        <dbReference type="ChEBI" id="CHEBI:61977"/>
        <dbReference type="ChEBI" id="CHEBI:456216"/>
        <dbReference type="EC" id="2.7.11.1"/>
    </reaction>
</comment>
<evidence type="ECO:0000256" key="7">
    <source>
        <dbReference type="ARBA" id="ARBA00047899"/>
    </source>
</evidence>
<evidence type="ECO:0000256" key="9">
    <source>
        <dbReference type="SAM" id="MobiDB-lite"/>
    </source>
</evidence>
<dbReference type="SUPFAM" id="SSF56112">
    <property type="entry name" value="Protein kinase-like (PK-like)"/>
    <property type="match status" value="1"/>
</dbReference>
<reference evidence="11 12" key="1">
    <citation type="journal article" date="2018" name="PLoS ONE">
        <title>The draft genome of Kipferlia bialata reveals reductive genome evolution in fornicate parasites.</title>
        <authorList>
            <person name="Tanifuji G."/>
            <person name="Takabayashi S."/>
            <person name="Kume K."/>
            <person name="Takagi M."/>
            <person name="Nakayama T."/>
            <person name="Kamikawa R."/>
            <person name="Inagaki Y."/>
            <person name="Hashimoto T."/>
        </authorList>
    </citation>
    <scope>NUCLEOTIDE SEQUENCE [LARGE SCALE GENOMIC DNA]</scope>
    <source>
        <strain evidence="11">NY0173</strain>
    </source>
</reference>
<evidence type="ECO:0000313" key="12">
    <source>
        <dbReference type="Proteomes" id="UP000265618"/>
    </source>
</evidence>
<dbReference type="GO" id="GO:0035556">
    <property type="term" value="P:intracellular signal transduction"/>
    <property type="evidence" value="ECO:0007669"/>
    <property type="project" value="TreeGrafter"/>
</dbReference>
<organism evidence="11 12">
    <name type="scientific">Kipferlia bialata</name>
    <dbReference type="NCBI Taxonomy" id="797122"/>
    <lineage>
        <taxon>Eukaryota</taxon>
        <taxon>Metamonada</taxon>
        <taxon>Carpediemonas-like organisms</taxon>
        <taxon>Kipferlia</taxon>
    </lineage>
</organism>
<evidence type="ECO:0000256" key="1">
    <source>
        <dbReference type="ARBA" id="ARBA00012513"/>
    </source>
</evidence>
<keyword evidence="2" id="KW-0723">Serine/threonine-protein kinase</keyword>
<dbReference type="EMBL" id="BDIP01001184">
    <property type="protein sequence ID" value="GIQ83799.1"/>
    <property type="molecule type" value="Genomic_DNA"/>
</dbReference>
<comment type="caution">
    <text evidence="11">The sequence shown here is derived from an EMBL/GenBank/DDBJ whole genome shotgun (WGS) entry which is preliminary data.</text>
</comment>
<keyword evidence="4" id="KW-0547">Nucleotide-binding</keyword>
<proteinExistence type="predicted"/>
<keyword evidence="12" id="KW-1185">Reference proteome</keyword>
<dbReference type="EC" id="2.7.11.1" evidence="1"/>
<dbReference type="InterPro" id="IPR011009">
    <property type="entry name" value="Kinase-like_dom_sf"/>
</dbReference>
<dbReference type="GO" id="GO:0005524">
    <property type="term" value="F:ATP binding"/>
    <property type="evidence" value="ECO:0007669"/>
    <property type="project" value="UniProtKB-KW"/>
</dbReference>
<feature type="domain" description="Protein kinase" evidence="10">
    <location>
        <begin position="152"/>
        <end position="207"/>
    </location>
</feature>
<dbReference type="InterPro" id="IPR000719">
    <property type="entry name" value="Prot_kinase_dom"/>
</dbReference>
<dbReference type="AlphaFoldDB" id="A0A9K3CUZ0"/>
<evidence type="ECO:0000256" key="5">
    <source>
        <dbReference type="ARBA" id="ARBA00022777"/>
    </source>
</evidence>